<dbReference type="EMBL" id="BJOD01000039">
    <property type="protein sequence ID" value="GED27342.1"/>
    <property type="molecule type" value="Genomic_DNA"/>
</dbReference>
<reference evidence="1 2" key="1">
    <citation type="submission" date="2019-06" db="EMBL/GenBank/DDBJ databases">
        <title>Whole genome shotgun sequence of Brevibacillus agri NBRC 15538.</title>
        <authorList>
            <person name="Hosoyama A."/>
            <person name="Uohara A."/>
            <person name="Ohji S."/>
            <person name="Ichikawa N."/>
        </authorList>
    </citation>
    <scope>NUCLEOTIDE SEQUENCE [LARGE SCALE GENOMIC DNA]</scope>
    <source>
        <strain evidence="1 2">NBRC 15538</strain>
    </source>
</reference>
<evidence type="ECO:0000313" key="2">
    <source>
        <dbReference type="Proteomes" id="UP000317180"/>
    </source>
</evidence>
<comment type="caution">
    <text evidence="1">The sequence shown here is derived from an EMBL/GenBank/DDBJ whole genome shotgun (WGS) entry which is preliminary data.</text>
</comment>
<sequence length="51" mass="5821">MSRRKITESDLIASSNKNLCNWPTVNPDALQGEAKELLLKRKTAVELYMNE</sequence>
<evidence type="ECO:0000313" key="1">
    <source>
        <dbReference type="EMBL" id="GED27342.1"/>
    </source>
</evidence>
<protein>
    <submittedName>
        <fullName evidence="1">Uncharacterized protein</fullName>
    </submittedName>
</protein>
<gene>
    <name evidence="1" type="ORF">BAG01nite_34440</name>
</gene>
<accession>A0ABQ0STV2</accession>
<name>A0ABQ0STV2_9BACL</name>
<dbReference type="Proteomes" id="UP000317180">
    <property type="component" value="Unassembled WGS sequence"/>
</dbReference>
<proteinExistence type="predicted"/>
<organism evidence="1 2">
    <name type="scientific">Brevibacillus agri</name>
    <dbReference type="NCBI Taxonomy" id="51101"/>
    <lineage>
        <taxon>Bacteria</taxon>
        <taxon>Bacillati</taxon>
        <taxon>Bacillota</taxon>
        <taxon>Bacilli</taxon>
        <taxon>Bacillales</taxon>
        <taxon>Paenibacillaceae</taxon>
        <taxon>Brevibacillus</taxon>
    </lineage>
</organism>
<keyword evidence="2" id="KW-1185">Reference proteome</keyword>